<feature type="domain" description="KAP NTPase" evidence="1">
    <location>
        <begin position="19"/>
        <end position="279"/>
    </location>
</feature>
<dbReference type="AlphaFoldDB" id="A0A975TU69"/>
<dbReference type="Proteomes" id="UP000693972">
    <property type="component" value="Unassembled WGS sequence"/>
</dbReference>
<evidence type="ECO:0000313" key="2">
    <source>
        <dbReference type="EMBL" id="QXL87418.1"/>
    </source>
</evidence>
<accession>A0A975TU69</accession>
<evidence type="ECO:0000259" key="1">
    <source>
        <dbReference type="Pfam" id="PF07693"/>
    </source>
</evidence>
<dbReference type="InterPro" id="IPR011646">
    <property type="entry name" value="KAP_P-loop"/>
</dbReference>
<gene>
    <name evidence="2" type="ORF">KUL25_18685</name>
</gene>
<dbReference type="PANTHER" id="PTHR22674:SF6">
    <property type="entry name" value="NTPASE KAP FAMILY P-LOOP DOMAIN-CONTAINING PROTEIN 1"/>
    <property type="match status" value="1"/>
</dbReference>
<proteinExistence type="predicted"/>
<dbReference type="SUPFAM" id="SSF52540">
    <property type="entry name" value="P-loop containing nucleoside triphosphate hydrolases"/>
    <property type="match status" value="1"/>
</dbReference>
<keyword evidence="3" id="KW-1185">Reference proteome</keyword>
<dbReference type="RefSeq" id="WP_257894295.1">
    <property type="nucleotide sequence ID" value="NZ_JAIMBW010000001.1"/>
</dbReference>
<dbReference type="EMBL" id="JAIMBW010000001">
    <property type="protein sequence ID" value="MBY4894788.1"/>
    <property type="molecule type" value="Genomic_DNA"/>
</dbReference>
<name>A0A975TU69_9RHOB</name>
<organism evidence="2">
    <name type="scientific">Gymnodinialimonas phycosphaerae</name>
    <dbReference type="NCBI Taxonomy" id="2841589"/>
    <lineage>
        <taxon>Bacteria</taxon>
        <taxon>Pseudomonadati</taxon>
        <taxon>Pseudomonadota</taxon>
        <taxon>Alphaproteobacteria</taxon>
        <taxon>Rhodobacterales</taxon>
        <taxon>Paracoccaceae</taxon>
        <taxon>Gymnodinialimonas</taxon>
    </lineage>
</organism>
<dbReference type="InterPro" id="IPR027417">
    <property type="entry name" value="P-loop_NTPase"/>
</dbReference>
<dbReference type="PANTHER" id="PTHR22674">
    <property type="entry name" value="NTPASE, KAP FAMILY P-LOOP DOMAIN-CONTAINING 1"/>
    <property type="match status" value="1"/>
</dbReference>
<dbReference type="EMBL" id="CP078073">
    <property type="protein sequence ID" value="QXL87418.1"/>
    <property type="molecule type" value="Genomic_DNA"/>
</dbReference>
<evidence type="ECO:0000313" key="3">
    <source>
        <dbReference type="Proteomes" id="UP000693972"/>
    </source>
</evidence>
<reference evidence="2 3" key="1">
    <citation type="submission" date="2021-07" db="EMBL/GenBank/DDBJ databases">
        <title>Karlodiniumbacter phycospheric gen. nov., sp. nov., a phycosphere bacterium isolated from karlodinium veneficum.</title>
        <authorList>
            <person name="Peng Y."/>
            <person name="Jiang L."/>
            <person name="Lee J."/>
        </authorList>
    </citation>
    <scope>NUCLEOTIDE SEQUENCE</scope>
    <source>
        <strain evidence="2 3">N5</strain>
    </source>
</reference>
<protein>
    <submittedName>
        <fullName evidence="2">KAP family NTPase</fullName>
    </submittedName>
</protein>
<dbReference type="InterPro" id="IPR052754">
    <property type="entry name" value="NTPase_KAP_P-loop"/>
</dbReference>
<dbReference type="Pfam" id="PF07693">
    <property type="entry name" value="KAP_NTPase"/>
    <property type="match status" value="1"/>
</dbReference>
<sequence length="467" mass="51528">MTKKTFDDDHLGFEALGETFTKLVQSMEGPKVISIEAGFGRGKTFFRKRWAGQLREAGEVVVEIDARQSDHSGDPVVTFIGALVGALGEPDGARAKKFWDETKKWGGVAARSVGGMVMGKAVDGVIEAADGILTDDDTPDLLDDLVEGAGEGLSKAAKKMIGAQLAAEKARQELPAQLKGLLEALTEGKPNKRVVILIDELDRCHPDYAIQLLESMKLVFDEKGYVFVLMVNAEHLERIAAHRFVGWHDEKDDAAREPYLDKFVDMRLTLPAPEEKIAEAARAFAMELPKPDVPFGEGPEFTIERAAQVAADLAPLSGLSMRQIKGVLLRVELAVRAYQGLPVDVPLLVWLGFVNAVDGPRFAANEALLRARIHPDIGEEIERNVRQAAVGEDWENDVEKHIRPAMEHFVARHCMELSELSEQRYRLPAQLRLGDLLNTTAIVFSLAPWYIPRHQSMLDHVHSLVAG</sequence>